<evidence type="ECO:0000256" key="10">
    <source>
        <dbReference type="ARBA" id="ARBA00041629"/>
    </source>
</evidence>
<evidence type="ECO:0000256" key="5">
    <source>
        <dbReference type="ARBA" id="ARBA00022490"/>
    </source>
</evidence>
<keyword evidence="8" id="KW-0539">Nucleus</keyword>
<dbReference type="InterPro" id="IPR005024">
    <property type="entry name" value="Snf7_fam"/>
</dbReference>
<keyword evidence="5" id="KW-0963">Cytoplasm</keyword>
<dbReference type="Proteomes" id="UP001066276">
    <property type="component" value="Chromosome 11"/>
</dbReference>
<evidence type="ECO:0000313" key="13">
    <source>
        <dbReference type="EMBL" id="KAJ1090882.1"/>
    </source>
</evidence>
<dbReference type="Pfam" id="PF25239">
    <property type="entry name" value="WHD_CHMP7"/>
    <property type="match status" value="1"/>
</dbReference>
<evidence type="ECO:0000256" key="1">
    <source>
        <dbReference type="ARBA" id="ARBA00004259"/>
    </source>
</evidence>
<evidence type="ECO:0000313" key="14">
    <source>
        <dbReference type="Proteomes" id="UP001066276"/>
    </source>
</evidence>
<dbReference type="AlphaFoldDB" id="A0AAV7LH34"/>
<evidence type="ECO:0000256" key="8">
    <source>
        <dbReference type="ARBA" id="ARBA00023242"/>
    </source>
</evidence>
<name>A0AAV7LH34_PLEWA</name>
<dbReference type="GO" id="GO:0032511">
    <property type="term" value="P:late endosome to vacuole transport via multivesicular body sorting pathway"/>
    <property type="evidence" value="ECO:0007669"/>
    <property type="project" value="TreeGrafter"/>
</dbReference>
<accession>A0AAV7LH34</accession>
<evidence type="ECO:0000256" key="7">
    <source>
        <dbReference type="ARBA" id="ARBA00023054"/>
    </source>
</evidence>
<sequence>MAFWVPLVVSCLRRNGAVSLTLKELQEIFKRKGSAPLGLSTVLEEMIRRGELQKETQFVAGVDSGWISWGVGLLLVKPLKWTLSAVLSGSKVPADEPFVVLELVKEKASALFQTYQESPFSTHPVISLPELRSLCSEVCKDETVFCLALVQLQKEKKALVVDKNGEKIVKFARGLKDKVSPVSDVDMGIYQLVQSEKMLSLKVEALSEEADRFKDEARSACRAGKKPLALRCLKSKKRADRRISELHSKLDTVQGILDRIYASQTDRMVIDAYQAGVGALKLAMKDITPEKAESLVDQIQEFCDTQDEINQTLAGATQDNLDFDSEDLERELDLLLQDTTSEVLDLPDVPQKPLPAAVKPRLTISRSEGELELDQELARLSLGDLVPSTRTSLSGPKVMEPAQ</sequence>
<comment type="caution">
    <text evidence="13">The sequence shown here is derived from an EMBL/GenBank/DDBJ whole genome shotgun (WGS) entry which is preliminary data.</text>
</comment>
<dbReference type="GO" id="GO:0005771">
    <property type="term" value="C:multivesicular body"/>
    <property type="evidence" value="ECO:0007669"/>
    <property type="project" value="TreeGrafter"/>
</dbReference>
<feature type="domain" description="CHMP7 winged helix" evidence="12">
    <location>
        <begin position="104"/>
        <end position="172"/>
    </location>
</feature>
<dbReference type="GO" id="GO:0000815">
    <property type="term" value="C:ESCRT III complex"/>
    <property type="evidence" value="ECO:0007669"/>
    <property type="project" value="TreeGrafter"/>
</dbReference>
<evidence type="ECO:0000256" key="11">
    <source>
        <dbReference type="SAM" id="Coils"/>
    </source>
</evidence>
<dbReference type="GO" id="GO:0005635">
    <property type="term" value="C:nuclear envelope"/>
    <property type="evidence" value="ECO:0007669"/>
    <property type="project" value="UniProtKB-SubCell"/>
</dbReference>
<keyword evidence="4" id="KW-0813">Transport</keyword>
<dbReference type="PANTHER" id="PTHR22761:SF21">
    <property type="entry name" value="CHARGED MULTIVESICULAR BODY PROTEIN 7"/>
    <property type="match status" value="1"/>
</dbReference>
<dbReference type="EMBL" id="JANPWB010000015">
    <property type="protein sequence ID" value="KAJ1090882.1"/>
    <property type="molecule type" value="Genomic_DNA"/>
</dbReference>
<dbReference type="GO" id="GO:0009898">
    <property type="term" value="C:cytoplasmic side of plasma membrane"/>
    <property type="evidence" value="ECO:0007669"/>
    <property type="project" value="TreeGrafter"/>
</dbReference>
<dbReference type="Gene3D" id="6.10.140.1230">
    <property type="match status" value="1"/>
</dbReference>
<dbReference type="Pfam" id="PF03357">
    <property type="entry name" value="Snf7"/>
    <property type="match status" value="1"/>
</dbReference>
<gene>
    <name evidence="13" type="ORF">NDU88_004010</name>
</gene>
<dbReference type="GO" id="GO:0015031">
    <property type="term" value="P:protein transport"/>
    <property type="evidence" value="ECO:0007669"/>
    <property type="project" value="UniProtKB-KW"/>
</dbReference>
<reference evidence="13" key="1">
    <citation type="journal article" date="2022" name="bioRxiv">
        <title>Sequencing and chromosome-scale assembly of the giantPleurodeles waltlgenome.</title>
        <authorList>
            <person name="Brown T."/>
            <person name="Elewa A."/>
            <person name="Iarovenko S."/>
            <person name="Subramanian E."/>
            <person name="Araus A.J."/>
            <person name="Petzold A."/>
            <person name="Susuki M."/>
            <person name="Suzuki K.-i.T."/>
            <person name="Hayashi T."/>
            <person name="Toyoda A."/>
            <person name="Oliveira C."/>
            <person name="Osipova E."/>
            <person name="Leigh N.D."/>
            <person name="Simon A."/>
            <person name="Yun M.H."/>
        </authorList>
    </citation>
    <scope>NUCLEOTIDE SEQUENCE</scope>
    <source>
        <strain evidence="13">20211129_DDA</strain>
        <tissue evidence="13">Liver</tissue>
    </source>
</reference>
<keyword evidence="14" id="KW-1185">Reference proteome</keyword>
<keyword evidence="7 11" id="KW-0175">Coiled coil</keyword>
<feature type="coiled-coil region" evidence="11">
    <location>
        <begin position="196"/>
        <end position="223"/>
    </location>
</feature>
<comment type="similarity">
    <text evidence="3">Belongs to the SNF7 family.</text>
</comment>
<evidence type="ECO:0000256" key="6">
    <source>
        <dbReference type="ARBA" id="ARBA00022927"/>
    </source>
</evidence>
<evidence type="ECO:0000256" key="2">
    <source>
        <dbReference type="ARBA" id="ARBA00004496"/>
    </source>
</evidence>
<proteinExistence type="inferred from homology"/>
<evidence type="ECO:0000256" key="9">
    <source>
        <dbReference type="ARBA" id="ARBA00041077"/>
    </source>
</evidence>
<dbReference type="GO" id="GO:0006900">
    <property type="term" value="P:vesicle budding from membrane"/>
    <property type="evidence" value="ECO:0007669"/>
    <property type="project" value="TreeGrafter"/>
</dbReference>
<evidence type="ECO:0000256" key="4">
    <source>
        <dbReference type="ARBA" id="ARBA00022448"/>
    </source>
</evidence>
<evidence type="ECO:0000256" key="3">
    <source>
        <dbReference type="ARBA" id="ARBA00006190"/>
    </source>
</evidence>
<dbReference type="InterPro" id="IPR057471">
    <property type="entry name" value="CHMP7_WHD"/>
</dbReference>
<organism evidence="13 14">
    <name type="scientific">Pleurodeles waltl</name>
    <name type="common">Iberian ribbed newt</name>
    <dbReference type="NCBI Taxonomy" id="8319"/>
    <lineage>
        <taxon>Eukaryota</taxon>
        <taxon>Metazoa</taxon>
        <taxon>Chordata</taxon>
        <taxon>Craniata</taxon>
        <taxon>Vertebrata</taxon>
        <taxon>Euteleostomi</taxon>
        <taxon>Amphibia</taxon>
        <taxon>Batrachia</taxon>
        <taxon>Caudata</taxon>
        <taxon>Salamandroidea</taxon>
        <taxon>Salamandridae</taxon>
        <taxon>Pleurodelinae</taxon>
        <taxon>Pleurodeles</taxon>
    </lineage>
</organism>
<dbReference type="PANTHER" id="PTHR22761">
    <property type="entry name" value="CHARGED MULTIVESICULAR BODY PROTEIN"/>
    <property type="match status" value="1"/>
</dbReference>
<keyword evidence="6" id="KW-0653">Protein transport</keyword>
<protein>
    <recommendedName>
        <fullName evidence="9">Charged multivesicular body protein 7</fullName>
    </recommendedName>
    <alternativeName>
        <fullName evidence="10">Chromatin-modifying protein 7</fullName>
    </alternativeName>
</protein>
<evidence type="ECO:0000259" key="12">
    <source>
        <dbReference type="Pfam" id="PF25239"/>
    </source>
</evidence>
<comment type="subcellular location">
    <subcellularLocation>
        <location evidence="2">Cytoplasm</location>
    </subcellularLocation>
    <subcellularLocation>
        <location evidence="1">Nucleus envelope</location>
    </subcellularLocation>
</comment>
<dbReference type="Pfam" id="PF25880">
    <property type="entry name" value="WHD_CHMP7_1st"/>
    <property type="match status" value="1"/>
</dbReference>